<evidence type="ECO:0000313" key="2">
    <source>
        <dbReference type="Proteomes" id="UP000318582"/>
    </source>
</evidence>
<proteinExistence type="predicted"/>
<protein>
    <submittedName>
        <fullName evidence="1">Uncharacterized protein</fullName>
    </submittedName>
</protein>
<gene>
    <name evidence="1" type="ORF">PhCBS80983_g03843</name>
</gene>
<dbReference type="EMBL" id="QEAQ01000053">
    <property type="protein sequence ID" value="TPX57372.1"/>
    <property type="molecule type" value="Genomic_DNA"/>
</dbReference>
<accession>A0A507E0W8</accession>
<name>A0A507E0W8_9FUNG</name>
<comment type="caution">
    <text evidence="1">The sequence shown here is derived from an EMBL/GenBank/DDBJ whole genome shotgun (WGS) entry which is preliminary data.</text>
</comment>
<reference evidence="1 2" key="1">
    <citation type="journal article" date="2019" name="Sci. Rep.">
        <title>Comparative genomics of chytrid fungi reveal insights into the obligate biotrophic and pathogenic lifestyle of Synchytrium endobioticum.</title>
        <authorList>
            <person name="van de Vossenberg B.T.L.H."/>
            <person name="Warris S."/>
            <person name="Nguyen H.D.T."/>
            <person name="van Gent-Pelzer M.P.E."/>
            <person name="Joly D.L."/>
            <person name="van de Geest H.C."/>
            <person name="Bonants P.J.M."/>
            <person name="Smith D.S."/>
            <person name="Levesque C.A."/>
            <person name="van der Lee T.A.J."/>
        </authorList>
    </citation>
    <scope>NUCLEOTIDE SEQUENCE [LARGE SCALE GENOMIC DNA]</scope>
    <source>
        <strain evidence="1 2">CBS 809.83</strain>
    </source>
</reference>
<evidence type="ECO:0000313" key="1">
    <source>
        <dbReference type="EMBL" id="TPX57372.1"/>
    </source>
</evidence>
<organism evidence="1 2">
    <name type="scientific">Powellomyces hirtus</name>
    <dbReference type="NCBI Taxonomy" id="109895"/>
    <lineage>
        <taxon>Eukaryota</taxon>
        <taxon>Fungi</taxon>
        <taxon>Fungi incertae sedis</taxon>
        <taxon>Chytridiomycota</taxon>
        <taxon>Chytridiomycota incertae sedis</taxon>
        <taxon>Chytridiomycetes</taxon>
        <taxon>Spizellomycetales</taxon>
        <taxon>Powellomycetaceae</taxon>
        <taxon>Powellomyces</taxon>
    </lineage>
</organism>
<keyword evidence="2" id="KW-1185">Reference proteome</keyword>
<sequence length="9" mass="1083">MCRITAEFL</sequence>
<dbReference type="Proteomes" id="UP000318582">
    <property type="component" value="Unassembled WGS sequence"/>
</dbReference>